<evidence type="ECO:0000313" key="3">
    <source>
        <dbReference type="Proteomes" id="UP000663891"/>
    </source>
</evidence>
<proteinExistence type="predicted"/>
<dbReference type="Proteomes" id="UP000663891">
    <property type="component" value="Unassembled WGS sequence"/>
</dbReference>
<sequence>MLKTFCTIVFLASIIEGKVPRTDVTVSGISAGGSMAAQLHIAFSSEISGC</sequence>
<comment type="caution">
    <text evidence="2">The sequence shown here is derived from an EMBL/GenBank/DDBJ whole genome shotgun (WGS) entry which is preliminary data.</text>
</comment>
<gene>
    <name evidence="2" type="ORF">VCS650_LOCUS15357</name>
</gene>
<reference evidence="2" key="1">
    <citation type="submission" date="2021-02" db="EMBL/GenBank/DDBJ databases">
        <authorList>
            <person name="Nowell W R."/>
        </authorList>
    </citation>
    <scope>NUCLEOTIDE SEQUENCE</scope>
</reference>
<organism evidence="2 3">
    <name type="scientific">Adineta steineri</name>
    <dbReference type="NCBI Taxonomy" id="433720"/>
    <lineage>
        <taxon>Eukaryota</taxon>
        <taxon>Metazoa</taxon>
        <taxon>Spiralia</taxon>
        <taxon>Gnathifera</taxon>
        <taxon>Rotifera</taxon>
        <taxon>Eurotatoria</taxon>
        <taxon>Bdelloidea</taxon>
        <taxon>Adinetida</taxon>
        <taxon>Adinetidae</taxon>
        <taxon>Adineta</taxon>
    </lineage>
</organism>
<evidence type="ECO:0000256" key="1">
    <source>
        <dbReference type="SAM" id="SignalP"/>
    </source>
</evidence>
<dbReference type="SUPFAM" id="SSF53474">
    <property type="entry name" value="alpha/beta-Hydrolases"/>
    <property type="match status" value="1"/>
</dbReference>
<dbReference type="InterPro" id="IPR029058">
    <property type="entry name" value="AB_hydrolase_fold"/>
</dbReference>
<feature type="chain" id="PRO_5032707430" evidence="1">
    <location>
        <begin position="18"/>
        <end position="50"/>
    </location>
</feature>
<dbReference type="AlphaFoldDB" id="A0A814HPL6"/>
<feature type="non-terminal residue" evidence="2">
    <location>
        <position position="50"/>
    </location>
</feature>
<accession>A0A814HPL6</accession>
<name>A0A814HPL6_9BILA</name>
<dbReference type="EMBL" id="CAJNON010000133">
    <property type="protein sequence ID" value="CAF1012775.1"/>
    <property type="molecule type" value="Genomic_DNA"/>
</dbReference>
<evidence type="ECO:0000313" key="2">
    <source>
        <dbReference type="EMBL" id="CAF1012775.1"/>
    </source>
</evidence>
<protein>
    <submittedName>
        <fullName evidence="2">Uncharacterized protein</fullName>
    </submittedName>
</protein>
<keyword evidence="1" id="KW-0732">Signal</keyword>
<feature type="signal peptide" evidence="1">
    <location>
        <begin position="1"/>
        <end position="17"/>
    </location>
</feature>
<dbReference type="OrthoDB" id="6020543at2759"/>